<keyword evidence="9" id="KW-1185">Reference proteome</keyword>
<evidence type="ECO:0000256" key="5">
    <source>
        <dbReference type="ARBA" id="ARBA00022729"/>
    </source>
</evidence>
<evidence type="ECO:0000313" key="9">
    <source>
        <dbReference type="Proteomes" id="UP000297855"/>
    </source>
</evidence>
<accession>A0A4R9GQF1</accession>
<dbReference type="AlphaFoldDB" id="A0A4R9GQF1"/>
<evidence type="ECO:0000256" key="6">
    <source>
        <dbReference type="ARBA" id="ARBA00023136"/>
    </source>
</evidence>
<dbReference type="RefSeq" id="WP_135812612.1">
    <property type="nucleotide sequence ID" value="NZ_RQEV01000007.1"/>
</dbReference>
<dbReference type="Proteomes" id="UP000297855">
    <property type="component" value="Unassembled WGS sequence"/>
</dbReference>
<keyword evidence="6" id="KW-0472">Membrane</keyword>
<comment type="caution">
    <text evidence="8">The sequence shown here is derived from an EMBL/GenBank/DDBJ whole genome shotgun (WGS) entry which is preliminary data.</text>
</comment>
<comment type="subcellular location">
    <subcellularLocation>
        <location evidence="1">Cell outer membrane</location>
        <topology evidence="1">Multi-pass membrane protein</topology>
    </subcellularLocation>
</comment>
<evidence type="ECO:0000313" key="8">
    <source>
        <dbReference type="EMBL" id="TGK19942.1"/>
    </source>
</evidence>
<name>A0A4R9GQF1_9LEPT</name>
<organism evidence="8 9">
    <name type="scientific">Leptospira fluminis</name>
    <dbReference type="NCBI Taxonomy" id="2484979"/>
    <lineage>
        <taxon>Bacteria</taxon>
        <taxon>Pseudomonadati</taxon>
        <taxon>Spirochaetota</taxon>
        <taxon>Spirochaetia</taxon>
        <taxon>Leptospirales</taxon>
        <taxon>Leptospiraceae</taxon>
        <taxon>Leptospira</taxon>
    </lineage>
</organism>
<dbReference type="GO" id="GO:0015483">
    <property type="term" value="F:long-chain fatty acid transporting porin activity"/>
    <property type="evidence" value="ECO:0007669"/>
    <property type="project" value="TreeGrafter"/>
</dbReference>
<protein>
    <submittedName>
        <fullName evidence="8">Transporter</fullName>
    </submittedName>
</protein>
<dbReference type="Gene3D" id="2.40.160.60">
    <property type="entry name" value="Outer membrane protein transport protein (OMPP1/FadL/TodX)"/>
    <property type="match status" value="1"/>
</dbReference>
<evidence type="ECO:0000256" key="4">
    <source>
        <dbReference type="ARBA" id="ARBA00022692"/>
    </source>
</evidence>
<dbReference type="PANTHER" id="PTHR35093">
    <property type="entry name" value="OUTER MEMBRANE PROTEIN NMB0088-RELATED"/>
    <property type="match status" value="1"/>
</dbReference>
<reference evidence="8" key="1">
    <citation type="journal article" date="2019" name="PLoS Negl. Trop. Dis.">
        <title>Revisiting the worldwide diversity of Leptospira species in the environment.</title>
        <authorList>
            <person name="Vincent A.T."/>
            <person name="Schiettekatte O."/>
            <person name="Bourhy P."/>
            <person name="Veyrier F.J."/>
            <person name="Picardeau M."/>
        </authorList>
    </citation>
    <scope>NUCLEOTIDE SEQUENCE [LARGE SCALE GENOMIC DNA]</scope>
    <source>
        <strain evidence="8">SCS5</strain>
    </source>
</reference>
<gene>
    <name evidence="8" type="ORF">EHO61_05335</name>
</gene>
<dbReference type="InterPro" id="IPR005017">
    <property type="entry name" value="OMPP1/FadL/TodX"/>
</dbReference>
<proteinExistence type="inferred from homology"/>
<dbReference type="OrthoDB" id="340173at2"/>
<evidence type="ECO:0000256" key="7">
    <source>
        <dbReference type="ARBA" id="ARBA00023237"/>
    </source>
</evidence>
<evidence type="ECO:0000256" key="2">
    <source>
        <dbReference type="ARBA" id="ARBA00008163"/>
    </source>
</evidence>
<dbReference type="Pfam" id="PF03349">
    <property type="entry name" value="Toluene_X"/>
    <property type="match status" value="1"/>
</dbReference>
<dbReference type="SUPFAM" id="SSF56935">
    <property type="entry name" value="Porins"/>
    <property type="match status" value="1"/>
</dbReference>
<dbReference type="GO" id="GO:0009279">
    <property type="term" value="C:cell outer membrane"/>
    <property type="evidence" value="ECO:0007669"/>
    <property type="project" value="UniProtKB-SubCell"/>
</dbReference>
<keyword evidence="7" id="KW-0998">Cell outer membrane</keyword>
<sequence length="462" mass="50804">MLYAKPRKIFPLFPITLLLGIATQDIISVGIFQPSHNARYGGMGGTNLAIGGSPMDIGTNPANLGLSSKKELEFGVSLPYIRSTYKDQFLDSDPSLAYENSQKYNVLAPLPYIALRVPLSERLTYGVGIYIPGGGNGNVNQLFRATPTGQSFQNWSGLNISGPIGDSKRIKESYSSTFYVAKNTHALSYKIGNLLIGAGLEVIYAHQIAEQKYYDPTGTFQLQGQGFYYRSQNAFSAGGIFGLTYRISDSVKAAYSYQTSARLPLDGDMQVGANPGRTGVSASFFLPERHGLGFSYGKENFRVGVDFLYYNYSSYDTTYKQVLASSWYPTVFGTTNTVPQNIDYHDSWAAGIGGEYESDSWIYRAGARHNAGVLRSDGTNALQAGIMVQDLASLGLGYKSGKWKFDMTFLYYFPLQTKGKTSSDWTLAHSVFSATDVRIQEFRHSLKSDIPALMFGASRTFD</sequence>
<keyword evidence="4" id="KW-0812">Transmembrane</keyword>
<evidence type="ECO:0000256" key="3">
    <source>
        <dbReference type="ARBA" id="ARBA00022452"/>
    </source>
</evidence>
<comment type="similarity">
    <text evidence="2">Belongs to the OmpP1/FadL family.</text>
</comment>
<dbReference type="EMBL" id="RQEV01000007">
    <property type="protein sequence ID" value="TGK19942.1"/>
    <property type="molecule type" value="Genomic_DNA"/>
</dbReference>
<dbReference type="PANTHER" id="PTHR35093:SF8">
    <property type="entry name" value="OUTER MEMBRANE PROTEIN NMB0088-RELATED"/>
    <property type="match status" value="1"/>
</dbReference>
<keyword evidence="5" id="KW-0732">Signal</keyword>
<evidence type="ECO:0000256" key="1">
    <source>
        <dbReference type="ARBA" id="ARBA00004571"/>
    </source>
</evidence>
<keyword evidence="3" id="KW-1134">Transmembrane beta strand</keyword>